<protein>
    <submittedName>
        <fullName evidence="2">Uncharacterized protein</fullName>
    </submittedName>
</protein>
<dbReference type="EMBL" id="LAZR01059261">
    <property type="protein sequence ID" value="KKK68169.1"/>
    <property type="molecule type" value="Genomic_DNA"/>
</dbReference>
<gene>
    <name evidence="2" type="ORF">LCGC14_2946750</name>
</gene>
<keyword evidence="1" id="KW-1133">Transmembrane helix</keyword>
<proteinExistence type="predicted"/>
<feature type="transmembrane region" description="Helical" evidence="1">
    <location>
        <begin position="20"/>
        <end position="44"/>
    </location>
</feature>
<name>A0A0F8ZP52_9ZZZZ</name>
<evidence type="ECO:0000313" key="2">
    <source>
        <dbReference type="EMBL" id="KKK68169.1"/>
    </source>
</evidence>
<feature type="transmembrane region" description="Helical" evidence="1">
    <location>
        <begin position="50"/>
        <end position="69"/>
    </location>
</feature>
<keyword evidence="1" id="KW-0472">Membrane</keyword>
<keyword evidence="1" id="KW-0812">Transmembrane</keyword>
<organism evidence="2">
    <name type="scientific">marine sediment metagenome</name>
    <dbReference type="NCBI Taxonomy" id="412755"/>
    <lineage>
        <taxon>unclassified sequences</taxon>
        <taxon>metagenomes</taxon>
        <taxon>ecological metagenomes</taxon>
    </lineage>
</organism>
<accession>A0A0F8ZP52</accession>
<reference evidence="2" key="1">
    <citation type="journal article" date="2015" name="Nature">
        <title>Complex archaea that bridge the gap between prokaryotes and eukaryotes.</title>
        <authorList>
            <person name="Spang A."/>
            <person name="Saw J.H."/>
            <person name="Jorgensen S.L."/>
            <person name="Zaremba-Niedzwiedzka K."/>
            <person name="Martijn J."/>
            <person name="Lind A.E."/>
            <person name="van Eijk R."/>
            <person name="Schleper C."/>
            <person name="Guy L."/>
            <person name="Ettema T.J."/>
        </authorList>
    </citation>
    <scope>NUCLEOTIDE SEQUENCE</scope>
</reference>
<feature type="non-terminal residue" evidence="2">
    <location>
        <position position="70"/>
    </location>
</feature>
<comment type="caution">
    <text evidence="2">The sequence shown here is derived from an EMBL/GenBank/DDBJ whole genome shotgun (WGS) entry which is preliminary data.</text>
</comment>
<sequence>MTSTTTTKRMAYFKLDDQLYRSFALGILLYLYLSFTRGFIYIAVSVLINFVPDAVAAGFGILPLFGLIIS</sequence>
<evidence type="ECO:0000256" key="1">
    <source>
        <dbReference type="SAM" id="Phobius"/>
    </source>
</evidence>
<dbReference type="AlphaFoldDB" id="A0A0F8ZP52"/>